<feature type="region of interest" description="Disordered" evidence="13">
    <location>
        <begin position="635"/>
        <end position="657"/>
    </location>
</feature>
<feature type="domain" description="UmuC" evidence="15">
    <location>
        <begin position="37"/>
        <end position="299"/>
    </location>
</feature>
<dbReference type="Gene3D" id="3.40.1170.60">
    <property type="match status" value="1"/>
</dbReference>
<dbReference type="InterPro" id="IPR036775">
    <property type="entry name" value="DNA_pol_Y-fam_lit_finger_sf"/>
</dbReference>
<dbReference type="PANTHER" id="PTHR45873:SF1">
    <property type="entry name" value="DNA POLYMERASE ETA"/>
    <property type="match status" value="1"/>
</dbReference>
<feature type="compositionally biased region" description="Basic residues" evidence="13">
    <location>
        <begin position="401"/>
        <end position="411"/>
    </location>
</feature>
<evidence type="ECO:0000313" key="17">
    <source>
        <dbReference type="EMBL" id="KAF4582973.1"/>
    </source>
</evidence>
<dbReference type="OrthoDB" id="5723at2759"/>
<dbReference type="InterPro" id="IPR017961">
    <property type="entry name" value="DNA_pol_Y-fam_little_finger"/>
</dbReference>
<evidence type="ECO:0000256" key="2">
    <source>
        <dbReference type="ARBA" id="ARBA00004173"/>
    </source>
</evidence>
<dbReference type="Pfam" id="PF18439">
    <property type="entry name" value="zf_UBZ"/>
    <property type="match status" value="1"/>
</dbReference>
<dbReference type="PIRSF" id="PIRSF036603">
    <property type="entry name" value="DPol_eta"/>
    <property type="match status" value="1"/>
</dbReference>
<dbReference type="GO" id="GO:0007064">
    <property type="term" value="P:mitotic sister chromatid cohesion"/>
    <property type="evidence" value="ECO:0007669"/>
    <property type="project" value="UniProtKB-ARBA"/>
</dbReference>
<reference evidence="17 18" key="1">
    <citation type="journal article" date="2020" name="G3 (Bethesda)">
        <title>Genetic Underpinnings of Host Manipulation by Ophiocordyceps as Revealed by Comparative Transcriptomics.</title>
        <authorList>
            <person name="Will I."/>
            <person name="Das B."/>
            <person name="Trinh T."/>
            <person name="Brachmann A."/>
            <person name="Ohm R.A."/>
            <person name="de Bekker C."/>
        </authorList>
    </citation>
    <scope>NUCLEOTIDE SEQUENCE [LARGE SCALE GENOMIC DNA]</scope>
    <source>
        <strain evidence="17 18">EC05</strain>
    </source>
</reference>
<dbReference type="SUPFAM" id="SSF56672">
    <property type="entry name" value="DNA/RNA polymerases"/>
    <property type="match status" value="1"/>
</dbReference>
<feature type="region of interest" description="Disordered" evidence="13">
    <location>
        <begin position="488"/>
        <end position="557"/>
    </location>
</feature>
<dbReference type="GO" id="GO:0008270">
    <property type="term" value="F:zinc ion binding"/>
    <property type="evidence" value="ECO:0007669"/>
    <property type="project" value="UniProtKB-KW"/>
</dbReference>
<dbReference type="AlphaFoldDB" id="A0A8H4Q2N6"/>
<evidence type="ECO:0000256" key="5">
    <source>
        <dbReference type="ARBA" id="ARBA00022763"/>
    </source>
</evidence>
<evidence type="ECO:0000256" key="3">
    <source>
        <dbReference type="ARBA" id="ARBA00022679"/>
    </source>
</evidence>
<comment type="caution">
    <text evidence="17">The sequence shown here is derived from an EMBL/GenBank/DDBJ whole genome shotgun (WGS) entry which is preliminary data.</text>
</comment>
<evidence type="ECO:0000259" key="15">
    <source>
        <dbReference type="PROSITE" id="PS50173"/>
    </source>
</evidence>
<dbReference type="GO" id="GO:0070987">
    <property type="term" value="P:error-free translesion synthesis"/>
    <property type="evidence" value="ECO:0007669"/>
    <property type="project" value="UniProtKB-ARBA"/>
</dbReference>
<dbReference type="Gene3D" id="3.30.70.270">
    <property type="match status" value="1"/>
</dbReference>
<keyword evidence="8" id="KW-0496">Mitochondrion</keyword>
<evidence type="ECO:0000256" key="8">
    <source>
        <dbReference type="ARBA" id="ARBA00023128"/>
    </source>
</evidence>
<feature type="region of interest" description="Disordered" evidence="13">
    <location>
        <begin position="575"/>
        <end position="605"/>
    </location>
</feature>
<evidence type="ECO:0000256" key="12">
    <source>
        <dbReference type="PROSITE-ProRule" id="PRU00042"/>
    </source>
</evidence>
<dbReference type="Pfam" id="PF00817">
    <property type="entry name" value="IMS"/>
    <property type="match status" value="1"/>
</dbReference>
<gene>
    <name evidence="17" type="ORF">GQ602_006117</name>
</gene>
<dbReference type="PROSITE" id="PS50157">
    <property type="entry name" value="ZINC_FINGER_C2H2_2"/>
    <property type="match status" value="1"/>
</dbReference>
<dbReference type="FunFam" id="3.40.1170.60:FF:000008">
    <property type="entry name" value="DNA polymerase eta subunit"/>
    <property type="match status" value="1"/>
</dbReference>
<keyword evidence="7" id="KW-0862">Zinc</keyword>
<dbReference type="InterPro" id="IPR043128">
    <property type="entry name" value="Rev_trsase/Diguanyl_cyclase"/>
</dbReference>
<dbReference type="FunFam" id="1.10.150.20:FF:000014">
    <property type="entry name" value="Polymerase (DNA directed), eta"/>
    <property type="match status" value="1"/>
</dbReference>
<comment type="subcellular location">
    <subcellularLocation>
        <location evidence="2">Mitochondrion</location>
    </subcellularLocation>
    <subcellularLocation>
        <location evidence="1">Nucleus</location>
    </subcellularLocation>
</comment>
<proteinExistence type="predicted"/>
<dbReference type="Gene3D" id="3.30.1490.100">
    <property type="entry name" value="DNA polymerase, Y-family, little finger domain"/>
    <property type="match status" value="1"/>
</dbReference>
<dbReference type="SUPFAM" id="SSF100879">
    <property type="entry name" value="Lesion bypass DNA polymerase (Y-family), little finger domain"/>
    <property type="match status" value="1"/>
</dbReference>
<dbReference type="InterPro" id="IPR052230">
    <property type="entry name" value="DNA_polymerase_eta"/>
</dbReference>
<dbReference type="GO" id="GO:0003684">
    <property type="term" value="F:damaged DNA binding"/>
    <property type="evidence" value="ECO:0007669"/>
    <property type="project" value="InterPro"/>
</dbReference>
<keyword evidence="18" id="KW-1185">Reference proteome</keyword>
<evidence type="ECO:0000256" key="4">
    <source>
        <dbReference type="ARBA" id="ARBA00022723"/>
    </source>
</evidence>
<dbReference type="GO" id="GO:0005739">
    <property type="term" value="C:mitochondrion"/>
    <property type="evidence" value="ECO:0007669"/>
    <property type="project" value="UniProtKB-SubCell"/>
</dbReference>
<dbReference type="EMBL" id="JAACLJ010000007">
    <property type="protein sequence ID" value="KAF4582973.1"/>
    <property type="molecule type" value="Genomic_DNA"/>
</dbReference>
<dbReference type="Pfam" id="PF11799">
    <property type="entry name" value="IMS_C"/>
    <property type="match status" value="1"/>
</dbReference>
<dbReference type="FunFam" id="3.30.1490.100:FF:000009">
    <property type="entry name" value="DNA polymerase eta subunit"/>
    <property type="match status" value="1"/>
</dbReference>
<dbReference type="InterPro" id="IPR043502">
    <property type="entry name" value="DNA/RNA_pol_sf"/>
</dbReference>
<evidence type="ECO:0000256" key="9">
    <source>
        <dbReference type="ARBA" id="ARBA00023204"/>
    </source>
</evidence>
<organism evidence="17 18">
    <name type="scientific">Ophiocordyceps camponoti-floridani</name>
    <dbReference type="NCBI Taxonomy" id="2030778"/>
    <lineage>
        <taxon>Eukaryota</taxon>
        <taxon>Fungi</taxon>
        <taxon>Dikarya</taxon>
        <taxon>Ascomycota</taxon>
        <taxon>Pezizomycotina</taxon>
        <taxon>Sordariomycetes</taxon>
        <taxon>Hypocreomycetidae</taxon>
        <taxon>Hypocreales</taxon>
        <taxon>Ophiocordycipitaceae</taxon>
        <taxon>Ophiocordyceps</taxon>
    </lineage>
</organism>
<keyword evidence="5" id="KW-0227">DNA damage</keyword>
<dbReference type="Pfam" id="PF21704">
    <property type="entry name" value="POLH-Rev1_HhH"/>
    <property type="match status" value="1"/>
</dbReference>
<feature type="compositionally biased region" description="Low complexity" evidence="13">
    <location>
        <begin position="488"/>
        <end position="498"/>
    </location>
</feature>
<dbReference type="Proteomes" id="UP000562929">
    <property type="component" value="Unassembled WGS sequence"/>
</dbReference>
<evidence type="ECO:0000256" key="7">
    <source>
        <dbReference type="ARBA" id="ARBA00022833"/>
    </source>
</evidence>
<dbReference type="InterPro" id="IPR013087">
    <property type="entry name" value="Znf_C2H2_type"/>
</dbReference>
<dbReference type="InterPro" id="IPR041298">
    <property type="entry name" value="UBZ3"/>
</dbReference>
<dbReference type="Gene3D" id="1.10.150.20">
    <property type="entry name" value="5' to 3' exonuclease, C-terminal subdomain"/>
    <property type="match status" value="1"/>
</dbReference>
<feature type="domain" description="UBZ3-type" evidence="16">
    <location>
        <begin position="603"/>
        <end position="638"/>
    </location>
</feature>
<dbReference type="PROSITE" id="PS50173">
    <property type="entry name" value="UMUC"/>
    <property type="match status" value="1"/>
</dbReference>
<feature type="region of interest" description="Disordered" evidence="13">
    <location>
        <begin position="401"/>
        <end position="425"/>
    </location>
</feature>
<sequence length="710" mass="78063">MPSSSPPPSPGRASSRFTYRQLSQLASFNASDPLRVIAHIDLDAFYAQCEMVRLGIPEDKPLAVQQWQGLIAVNYPARDAGISRHCDVSEARKLCPDLIAQHVATWREGHDGWAYRPDAAASIASDKVSLDPYRLESRKILAVVKEILPQNLQRVEKASIDEVFLDLSAHVHALLLERFPELARPPPYDDGSEKLPLPSVVALEWADDSLIRLDDDDQEARDPDWDDVAMLLGSEVVRAVRAAIRRKLGYTCSAGVANNKLLSKLGSGYHKPNGQTVIRARAASAFLGPFRLAKLRSLGGKLGDQVVSAFNAELVQDLRAVPLDQIKAKLGDETGLWLYKTLRGVDTSDVNPRTQIKSMLSAKSFRPAIDSPDQAVKWLTIFVADIHARLVDEGVLDNKRRPRTMNLHHRAPAGQTRSRQGPIPQGKTLDRELLLHLARDLLGQAMADGTVWPCANLSLSVGGFEDGIKGNLGIGAFLVKTTSDQSAASISLPSDSSPGAGPRQSKRPRIGDGDLHRFFAKNSSPFASRAPNDQDQDRQREQGPTVTGGERQPVDGACSADAAQQPHMVFKATQHDDAGYDSDDNDNDCHDSDHKDNTNNSDNRDNVLSCSRCSASFQDATSLQSHEDWHLAKDLDDEESHRPEKGEASQQGLSQRPFATKLVGLRNNRCIDRRPFRVWGCERGGRPLPKALPKTSLRILLRCKGVIESR</sequence>
<dbReference type="GO" id="GO:0035861">
    <property type="term" value="C:site of double-strand break"/>
    <property type="evidence" value="ECO:0007669"/>
    <property type="project" value="TreeGrafter"/>
</dbReference>
<evidence type="ECO:0000259" key="14">
    <source>
        <dbReference type="PROSITE" id="PS50157"/>
    </source>
</evidence>
<evidence type="ECO:0000256" key="11">
    <source>
        <dbReference type="ARBA" id="ARBA00044975"/>
    </source>
</evidence>
<evidence type="ECO:0000259" key="16">
    <source>
        <dbReference type="PROSITE" id="PS51907"/>
    </source>
</evidence>
<dbReference type="GO" id="GO:0009314">
    <property type="term" value="P:response to radiation"/>
    <property type="evidence" value="ECO:0007669"/>
    <property type="project" value="TreeGrafter"/>
</dbReference>
<evidence type="ECO:0000256" key="13">
    <source>
        <dbReference type="SAM" id="MobiDB-lite"/>
    </source>
</evidence>
<name>A0A8H4Q2N6_9HYPO</name>
<keyword evidence="6 12" id="KW-0863">Zinc-finger</keyword>
<dbReference type="PROSITE" id="PS00028">
    <property type="entry name" value="ZINC_FINGER_C2H2_1"/>
    <property type="match status" value="1"/>
</dbReference>
<evidence type="ECO:0000256" key="1">
    <source>
        <dbReference type="ARBA" id="ARBA00004123"/>
    </source>
</evidence>
<evidence type="ECO:0000256" key="6">
    <source>
        <dbReference type="ARBA" id="ARBA00022771"/>
    </source>
</evidence>
<keyword evidence="4" id="KW-0479">Metal-binding</keyword>
<accession>A0A8H4Q2N6</accession>
<dbReference type="GO" id="GO:0003887">
    <property type="term" value="F:DNA-directed DNA polymerase activity"/>
    <property type="evidence" value="ECO:0007669"/>
    <property type="project" value="TreeGrafter"/>
</dbReference>
<keyword evidence="9" id="KW-0234">DNA repair</keyword>
<dbReference type="PANTHER" id="PTHR45873">
    <property type="entry name" value="DNA POLYMERASE ETA"/>
    <property type="match status" value="1"/>
</dbReference>
<feature type="domain" description="C2H2-type" evidence="14">
    <location>
        <begin position="608"/>
        <end position="635"/>
    </location>
</feature>
<protein>
    <recommendedName>
        <fullName evidence="11">DNA polymerase eta</fullName>
    </recommendedName>
</protein>
<dbReference type="GO" id="GO:0006281">
    <property type="term" value="P:DNA repair"/>
    <property type="evidence" value="ECO:0007669"/>
    <property type="project" value="UniProtKB-KW"/>
</dbReference>
<keyword evidence="10" id="KW-0539">Nucleus</keyword>
<evidence type="ECO:0000313" key="18">
    <source>
        <dbReference type="Proteomes" id="UP000562929"/>
    </source>
</evidence>
<dbReference type="GO" id="GO:0005657">
    <property type="term" value="C:replication fork"/>
    <property type="evidence" value="ECO:0007669"/>
    <property type="project" value="UniProtKB-ARBA"/>
</dbReference>
<evidence type="ECO:0000256" key="10">
    <source>
        <dbReference type="ARBA" id="ARBA00023242"/>
    </source>
</evidence>
<dbReference type="InterPro" id="IPR001126">
    <property type="entry name" value="UmuC"/>
</dbReference>
<dbReference type="PROSITE" id="PS51907">
    <property type="entry name" value="ZF_UBZ3"/>
    <property type="match status" value="1"/>
</dbReference>
<dbReference type="GO" id="GO:0042276">
    <property type="term" value="P:error-prone translesion synthesis"/>
    <property type="evidence" value="ECO:0007669"/>
    <property type="project" value="TreeGrafter"/>
</dbReference>
<feature type="compositionally biased region" description="Basic and acidic residues" evidence="13">
    <location>
        <begin position="635"/>
        <end position="647"/>
    </location>
</feature>
<keyword evidence="3" id="KW-0808">Transferase</keyword>
<dbReference type="GO" id="GO:0005634">
    <property type="term" value="C:nucleus"/>
    <property type="evidence" value="ECO:0007669"/>
    <property type="project" value="UniProtKB-SubCell"/>
</dbReference>
<feature type="compositionally biased region" description="Basic and acidic residues" evidence="13">
    <location>
        <begin position="587"/>
        <end position="605"/>
    </location>
</feature>